<evidence type="ECO:0000256" key="2">
    <source>
        <dbReference type="SAM" id="Phobius"/>
    </source>
</evidence>
<dbReference type="InterPro" id="IPR050882">
    <property type="entry name" value="Prepilin_peptidase/N-MTase"/>
</dbReference>
<feature type="transmembrane region" description="Helical" evidence="2">
    <location>
        <begin position="79"/>
        <end position="96"/>
    </location>
</feature>
<feature type="domain" description="Prepilin type IV endopeptidase peptidase" evidence="3">
    <location>
        <begin position="82"/>
        <end position="183"/>
    </location>
</feature>
<keyword evidence="2" id="KW-0812">Transmembrane</keyword>
<evidence type="ECO:0000259" key="3">
    <source>
        <dbReference type="Pfam" id="PF01478"/>
    </source>
</evidence>
<keyword evidence="4" id="KW-0808">Transferase</keyword>
<comment type="similarity">
    <text evidence="1">Belongs to the peptidase A24 family.</text>
</comment>
<gene>
    <name evidence="4" type="ORF">SAMN04488502_11631</name>
</gene>
<proteinExistence type="inferred from homology"/>
<dbReference type="Proteomes" id="UP000214880">
    <property type="component" value="Unassembled WGS sequence"/>
</dbReference>
<dbReference type="AlphaFoldDB" id="A0A1H0A2P3"/>
<organism evidence="4 5">
    <name type="scientific">Dendrosporobacter quercicolus</name>
    <dbReference type="NCBI Taxonomy" id="146817"/>
    <lineage>
        <taxon>Bacteria</taxon>
        <taxon>Bacillati</taxon>
        <taxon>Bacillota</taxon>
        <taxon>Negativicutes</taxon>
        <taxon>Selenomonadales</taxon>
        <taxon>Sporomusaceae</taxon>
        <taxon>Dendrosporobacter</taxon>
    </lineage>
</organism>
<feature type="transmembrane region" description="Helical" evidence="2">
    <location>
        <begin position="6"/>
        <end position="33"/>
    </location>
</feature>
<keyword evidence="2" id="KW-1133">Transmembrane helix</keyword>
<protein>
    <submittedName>
        <fullName evidence="4">Leader peptidase (Prepilin peptidase) / N-methyltransferase</fullName>
    </submittedName>
</protein>
<name>A0A1H0A2P3_9FIRM</name>
<keyword evidence="4" id="KW-0489">Methyltransferase</keyword>
<dbReference type="PANTHER" id="PTHR30487">
    <property type="entry name" value="TYPE 4 PREPILIN-LIKE PROTEINS LEADER PEPTIDE-PROCESSING ENZYME"/>
    <property type="match status" value="1"/>
</dbReference>
<keyword evidence="5" id="KW-1185">Reference proteome</keyword>
<dbReference type="GO" id="GO:0005886">
    <property type="term" value="C:plasma membrane"/>
    <property type="evidence" value="ECO:0007669"/>
    <property type="project" value="TreeGrafter"/>
</dbReference>
<dbReference type="STRING" id="146817.SAMN04488502_11631"/>
<keyword evidence="2" id="KW-0472">Membrane</keyword>
<dbReference type="GO" id="GO:0004190">
    <property type="term" value="F:aspartic-type endopeptidase activity"/>
    <property type="evidence" value="ECO:0007669"/>
    <property type="project" value="InterPro"/>
</dbReference>
<feature type="transmembrane region" description="Helical" evidence="2">
    <location>
        <begin position="54"/>
        <end position="73"/>
    </location>
</feature>
<dbReference type="GO" id="GO:0008168">
    <property type="term" value="F:methyltransferase activity"/>
    <property type="evidence" value="ECO:0007669"/>
    <property type="project" value="UniProtKB-KW"/>
</dbReference>
<dbReference type="GO" id="GO:0032259">
    <property type="term" value="P:methylation"/>
    <property type="evidence" value="ECO:0007669"/>
    <property type="project" value="UniProtKB-KW"/>
</dbReference>
<feature type="transmembrane region" description="Helical" evidence="2">
    <location>
        <begin position="169"/>
        <end position="189"/>
    </location>
</feature>
<dbReference type="OrthoDB" id="1684789at2"/>
<sequence>MPDQMAFFGMVLTLLALTIIVSQILAATIAGLMNRSVAILEAPQKLLCVQSRRPLILLALIFPLYALSGQLAIDAAQLLSFWVFIAFMLLISVMDFEQQIILDQVLLPLLFLALCFSPVLPALLVNRLLAAAAGGLIFFLIAVLTKGGLGGGDIKLLSVLGLWLGTEKLLLTVLLGCLSAGLISAFLLLGKRKKPGDTIAYGPYFAFSAMIALLA</sequence>
<evidence type="ECO:0000313" key="5">
    <source>
        <dbReference type="Proteomes" id="UP000214880"/>
    </source>
</evidence>
<dbReference type="EMBL" id="FNHB01000016">
    <property type="protein sequence ID" value="SDN27481.1"/>
    <property type="molecule type" value="Genomic_DNA"/>
</dbReference>
<dbReference type="InterPro" id="IPR000045">
    <property type="entry name" value="Prepilin_IV_endopep_pep"/>
</dbReference>
<dbReference type="GO" id="GO:0006465">
    <property type="term" value="P:signal peptide processing"/>
    <property type="evidence" value="ECO:0007669"/>
    <property type="project" value="TreeGrafter"/>
</dbReference>
<dbReference type="RefSeq" id="WP_092075023.1">
    <property type="nucleotide sequence ID" value="NZ_FNHB01000016.1"/>
</dbReference>
<feature type="transmembrane region" description="Helical" evidence="2">
    <location>
        <begin position="105"/>
        <end position="124"/>
    </location>
</feature>
<dbReference type="Gene3D" id="1.20.120.1220">
    <property type="match status" value="1"/>
</dbReference>
<dbReference type="Pfam" id="PF01478">
    <property type="entry name" value="Peptidase_A24"/>
    <property type="match status" value="1"/>
</dbReference>
<evidence type="ECO:0000313" key="4">
    <source>
        <dbReference type="EMBL" id="SDN27481.1"/>
    </source>
</evidence>
<feature type="transmembrane region" description="Helical" evidence="2">
    <location>
        <begin position="130"/>
        <end position="149"/>
    </location>
</feature>
<reference evidence="4 5" key="1">
    <citation type="submission" date="2016-10" db="EMBL/GenBank/DDBJ databases">
        <authorList>
            <person name="de Groot N.N."/>
        </authorList>
    </citation>
    <scope>NUCLEOTIDE SEQUENCE [LARGE SCALE GENOMIC DNA]</scope>
    <source>
        <strain evidence="4 5">DSM 1736</strain>
    </source>
</reference>
<dbReference type="PANTHER" id="PTHR30487:SF0">
    <property type="entry name" value="PREPILIN LEADER PEPTIDASE_N-METHYLTRANSFERASE-RELATED"/>
    <property type="match status" value="1"/>
</dbReference>
<accession>A0A1H0A2P3</accession>
<evidence type="ECO:0000256" key="1">
    <source>
        <dbReference type="ARBA" id="ARBA00005801"/>
    </source>
</evidence>